<accession>A0A8T2Q7R9</accession>
<reference evidence="1" key="1">
    <citation type="submission" date="2021-08" db="EMBL/GenBank/DDBJ databases">
        <title>WGS assembly of Ceratopteris richardii.</title>
        <authorList>
            <person name="Marchant D.B."/>
            <person name="Chen G."/>
            <person name="Jenkins J."/>
            <person name="Shu S."/>
            <person name="Leebens-Mack J."/>
            <person name="Grimwood J."/>
            <person name="Schmutz J."/>
            <person name="Soltis P."/>
            <person name="Soltis D."/>
            <person name="Chen Z.-H."/>
        </authorList>
    </citation>
    <scope>NUCLEOTIDE SEQUENCE</scope>
    <source>
        <strain evidence="1">Whitten #5841</strain>
        <tissue evidence="1">Leaf</tissue>
    </source>
</reference>
<dbReference type="AlphaFoldDB" id="A0A8T2Q7R9"/>
<gene>
    <name evidence="1" type="ORF">KP509_37G030500</name>
</gene>
<dbReference type="EMBL" id="CM035442">
    <property type="protein sequence ID" value="KAH7279678.1"/>
    <property type="molecule type" value="Genomic_DNA"/>
</dbReference>
<evidence type="ECO:0000313" key="1">
    <source>
        <dbReference type="EMBL" id="KAH7279678.1"/>
    </source>
</evidence>
<name>A0A8T2Q7R9_CERRI</name>
<proteinExistence type="predicted"/>
<evidence type="ECO:0000313" key="2">
    <source>
        <dbReference type="Proteomes" id="UP000825935"/>
    </source>
</evidence>
<comment type="caution">
    <text evidence="1">The sequence shown here is derived from an EMBL/GenBank/DDBJ whole genome shotgun (WGS) entry which is preliminary data.</text>
</comment>
<dbReference type="Proteomes" id="UP000825935">
    <property type="component" value="Chromosome 37"/>
</dbReference>
<keyword evidence="2" id="KW-1185">Reference proteome</keyword>
<organism evidence="1 2">
    <name type="scientific">Ceratopteris richardii</name>
    <name type="common">Triangle waterfern</name>
    <dbReference type="NCBI Taxonomy" id="49495"/>
    <lineage>
        <taxon>Eukaryota</taxon>
        <taxon>Viridiplantae</taxon>
        <taxon>Streptophyta</taxon>
        <taxon>Embryophyta</taxon>
        <taxon>Tracheophyta</taxon>
        <taxon>Polypodiopsida</taxon>
        <taxon>Polypodiidae</taxon>
        <taxon>Polypodiales</taxon>
        <taxon>Pteridineae</taxon>
        <taxon>Pteridaceae</taxon>
        <taxon>Parkerioideae</taxon>
        <taxon>Ceratopteris</taxon>
    </lineage>
</organism>
<sequence length="380" mass="41688">MSSSFAEPWFSPCMPCCGDTTSQKLQTLSLTEPLGSSLTAKTACDAHAFSLCAANGSLLAHSLDDFLAEDEAIIATFLKAFGPPNIGPIDPFQTTTPDRSAMQTLLYSLGLQTSVIPFPKKALQRVVYSILDEQFRLFSVSALTRLMSIADIRTSHGQRPALAFTCATDVQPFRFPTEADGCNSFSKHTTPAYAWIQHHHLLNNNAEITTCRCEFLHQCSYKHVGSAKLPSPSDVPHSDSQDNPCITFASPTNYNINCCCSQTRKPIHTQVFLKCLVLLLPHRRVNMLSRLSRDECPPPIMPFGTCAMVCAMIFLAATQIPPIQCVLGIAPFNDGDFPASDTEDTPALTADAVAPTHAGVVHYFFPTFPNDHQQWDCWPL</sequence>
<protein>
    <submittedName>
        <fullName evidence="1">Uncharacterized protein</fullName>
    </submittedName>
</protein>